<evidence type="ECO:0000313" key="4">
    <source>
        <dbReference type="Proteomes" id="UP001642484"/>
    </source>
</evidence>
<evidence type="ECO:0000313" key="2">
    <source>
        <dbReference type="EMBL" id="CAK9072608.1"/>
    </source>
</evidence>
<name>A0ABP0PAD4_9DINO</name>
<keyword evidence="4" id="KW-1185">Reference proteome</keyword>
<gene>
    <name evidence="2" type="ORF">CCMP2556_LOCUS35728</name>
    <name evidence="3" type="ORF">CCMP2556_LOCUS35731</name>
</gene>
<comment type="caution">
    <text evidence="2">The sequence shown here is derived from an EMBL/GenBank/DDBJ whole genome shotgun (WGS) entry which is preliminary data.</text>
</comment>
<proteinExistence type="predicted"/>
<evidence type="ECO:0000256" key="1">
    <source>
        <dbReference type="SAM" id="MobiDB-lite"/>
    </source>
</evidence>
<accession>A0ABP0PAD4</accession>
<protein>
    <submittedName>
        <fullName evidence="2">Uncharacterized protein</fullName>
    </submittedName>
</protein>
<feature type="compositionally biased region" description="Basic and acidic residues" evidence="1">
    <location>
        <begin position="8"/>
        <end position="29"/>
    </location>
</feature>
<dbReference type="EMBL" id="CAXAMN010022780">
    <property type="protein sequence ID" value="CAK9072611.1"/>
    <property type="molecule type" value="Genomic_DNA"/>
</dbReference>
<feature type="region of interest" description="Disordered" evidence="1">
    <location>
        <begin position="1"/>
        <end position="29"/>
    </location>
</feature>
<sequence>MAVTPFKTKAEERAKLVKKEEEKDATERPAKRMCNQYEKQLAKMSGDLQTDLLEYVGSFRGEQATPGEHPAALIAEIFASDSAEHNHLHCTQLEGWYFDYAKMRNMSYLFKKPESVVSKQKYH</sequence>
<reference evidence="2 4" key="1">
    <citation type="submission" date="2024-02" db="EMBL/GenBank/DDBJ databases">
        <authorList>
            <person name="Chen Y."/>
            <person name="Shah S."/>
            <person name="Dougan E. K."/>
            <person name="Thang M."/>
            <person name="Chan C."/>
        </authorList>
    </citation>
    <scope>NUCLEOTIDE SEQUENCE [LARGE SCALE GENOMIC DNA]</scope>
</reference>
<organism evidence="2 4">
    <name type="scientific">Durusdinium trenchii</name>
    <dbReference type="NCBI Taxonomy" id="1381693"/>
    <lineage>
        <taxon>Eukaryota</taxon>
        <taxon>Sar</taxon>
        <taxon>Alveolata</taxon>
        <taxon>Dinophyceae</taxon>
        <taxon>Suessiales</taxon>
        <taxon>Symbiodiniaceae</taxon>
        <taxon>Durusdinium</taxon>
    </lineage>
</organism>
<dbReference type="Proteomes" id="UP001642484">
    <property type="component" value="Unassembled WGS sequence"/>
</dbReference>
<dbReference type="EMBL" id="CAXAMN010022778">
    <property type="protein sequence ID" value="CAK9072608.1"/>
    <property type="molecule type" value="Genomic_DNA"/>
</dbReference>
<evidence type="ECO:0000313" key="3">
    <source>
        <dbReference type="EMBL" id="CAK9072611.1"/>
    </source>
</evidence>